<comment type="caution">
    <text evidence="8">The sequence shown here is derived from an EMBL/GenBank/DDBJ whole genome shotgun (WGS) entry which is preliminary data.</text>
</comment>
<dbReference type="Proteomes" id="UP000301751">
    <property type="component" value="Unassembled WGS sequence"/>
</dbReference>
<evidence type="ECO:0000256" key="4">
    <source>
        <dbReference type="ARBA" id="ARBA00022989"/>
    </source>
</evidence>
<dbReference type="InterPro" id="IPR036259">
    <property type="entry name" value="MFS_trans_sf"/>
</dbReference>
<dbReference type="AlphaFoldDB" id="A0A480AV68"/>
<organism evidence="8 9">
    <name type="scientific">Pseudaquabacterium pictum</name>
    <dbReference type="NCBI Taxonomy" id="2315236"/>
    <lineage>
        <taxon>Bacteria</taxon>
        <taxon>Pseudomonadati</taxon>
        <taxon>Pseudomonadota</taxon>
        <taxon>Betaproteobacteria</taxon>
        <taxon>Burkholderiales</taxon>
        <taxon>Sphaerotilaceae</taxon>
        <taxon>Pseudaquabacterium</taxon>
    </lineage>
</organism>
<dbReference type="GO" id="GO:0016020">
    <property type="term" value="C:membrane"/>
    <property type="evidence" value="ECO:0007669"/>
    <property type="project" value="UniProtKB-SubCell"/>
</dbReference>
<dbReference type="CDD" id="cd06176">
    <property type="entry name" value="MFS_BCD_PucC-like"/>
    <property type="match status" value="1"/>
</dbReference>
<gene>
    <name evidence="8" type="ORF">AQPW35_44850</name>
</gene>
<keyword evidence="9" id="KW-1185">Reference proteome</keyword>
<dbReference type="PIRSF" id="PIRSF016565">
    <property type="entry name" value="PucC"/>
    <property type="match status" value="1"/>
</dbReference>
<comment type="similarity">
    <text evidence="2">Belongs to the PucC family.</text>
</comment>
<feature type="transmembrane region" description="Helical" evidence="7">
    <location>
        <begin position="390"/>
        <end position="412"/>
    </location>
</feature>
<dbReference type="EMBL" id="BJCL01000016">
    <property type="protein sequence ID" value="GCL65404.1"/>
    <property type="molecule type" value="Genomic_DNA"/>
</dbReference>
<evidence type="ECO:0000256" key="1">
    <source>
        <dbReference type="ARBA" id="ARBA00004141"/>
    </source>
</evidence>
<accession>A0A480AV68</accession>
<comment type="subcellular location">
    <subcellularLocation>
        <location evidence="1">Membrane</location>
        <topology evidence="1">Multi-pass membrane protein</topology>
    </subcellularLocation>
</comment>
<evidence type="ECO:0000313" key="8">
    <source>
        <dbReference type="EMBL" id="GCL65404.1"/>
    </source>
</evidence>
<dbReference type="SUPFAM" id="SSF103473">
    <property type="entry name" value="MFS general substrate transporter"/>
    <property type="match status" value="1"/>
</dbReference>
<dbReference type="PANTHER" id="PTHR23538:SF1">
    <property type="entry name" value="44.5 KD BACTERIOCHLOROPHYLL SYNTHASE SUBUNIT"/>
    <property type="match status" value="1"/>
</dbReference>
<dbReference type="InterPro" id="IPR004896">
    <property type="entry name" value="PucC-rel"/>
</dbReference>
<keyword evidence="3 7" id="KW-0812">Transmembrane</keyword>
<feature type="transmembrane region" description="Helical" evidence="7">
    <location>
        <begin position="323"/>
        <end position="345"/>
    </location>
</feature>
<reference evidence="9" key="1">
    <citation type="submission" date="2019-03" db="EMBL/GenBank/DDBJ databases">
        <title>Aquabacterium pictum sp.nov., the first bacteriochlorophyll a-containing freshwater bacterium in the genus Aquabacterium of the class Betaproteobacteria.</title>
        <authorList>
            <person name="Hirose S."/>
            <person name="Tank M."/>
            <person name="Hara E."/>
            <person name="Tamaki H."/>
            <person name="Takaichi S."/>
            <person name="Haruta S."/>
            <person name="Hanada S."/>
        </authorList>
    </citation>
    <scope>NUCLEOTIDE SEQUENCE [LARGE SCALE GENOMIC DNA]</scope>
    <source>
        <strain evidence="9">W35</strain>
    </source>
</reference>
<feature type="transmembrane region" description="Helical" evidence="7">
    <location>
        <begin position="223"/>
        <end position="241"/>
    </location>
</feature>
<sequence>MQILRLGLVQACLGAVVVTTTSTLNRVMVVELALPALLPGALVALHYLVQMLRPRLGHGSDVTARRTPWIIGGMAVLASGGFLAALATVWMGSAPAAGIVLAVAAFVLIGLGVGAAGTSLLVLLAKRVAAERRAAAATTVWLMMIVGFAVTAGISGKLLDPYTPARLLQVCGGVCLLALVVALLAVWGVETAQRPAHAEAEAPKPDFRTALAQVWADADARRFTIFVFVSMLAYSAQDLILEPFAGLVHGYTPGESTQLSGVQHGGVLLGMLMAAFAGRRLAGRALGSLRGWVVGGCIASALAMAGLVAAGLLGPAWPLRATVFLLGVSNGAFSIAAIGAMMALATEGSPGREGVRMGLWGAAQAVAFGLGGLLGAAASDLTRRLIGSPGTAYAAVFALEALLFLVAAALAWRVAVPAPAPSPSPAAGPRRGSLTHANDLGAAT</sequence>
<feature type="transmembrane region" description="Helical" evidence="7">
    <location>
        <begin position="32"/>
        <end position="49"/>
    </location>
</feature>
<feature type="transmembrane region" description="Helical" evidence="7">
    <location>
        <begin position="357"/>
        <end position="378"/>
    </location>
</feature>
<feature type="transmembrane region" description="Helical" evidence="7">
    <location>
        <begin position="167"/>
        <end position="189"/>
    </location>
</feature>
<dbReference type="InterPro" id="IPR026036">
    <property type="entry name" value="PucC"/>
</dbReference>
<feature type="region of interest" description="Disordered" evidence="6">
    <location>
        <begin position="421"/>
        <end position="444"/>
    </location>
</feature>
<dbReference type="PANTHER" id="PTHR23538">
    <property type="entry name" value="44.5 KD BACTERIOCHLOROPHYLL SYNTHASE SUBUNIT"/>
    <property type="match status" value="1"/>
</dbReference>
<evidence type="ECO:0000256" key="7">
    <source>
        <dbReference type="SAM" id="Phobius"/>
    </source>
</evidence>
<feature type="transmembrane region" description="Helical" evidence="7">
    <location>
        <begin position="291"/>
        <end position="317"/>
    </location>
</feature>
<evidence type="ECO:0000313" key="9">
    <source>
        <dbReference type="Proteomes" id="UP000301751"/>
    </source>
</evidence>
<feature type="transmembrane region" description="Helical" evidence="7">
    <location>
        <begin position="69"/>
        <end position="90"/>
    </location>
</feature>
<dbReference type="Gene3D" id="1.20.1250.20">
    <property type="entry name" value="MFS general substrate transporter like domains"/>
    <property type="match status" value="1"/>
</dbReference>
<feature type="transmembrane region" description="Helical" evidence="7">
    <location>
        <begin position="135"/>
        <end position="155"/>
    </location>
</feature>
<keyword evidence="4 7" id="KW-1133">Transmembrane helix</keyword>
<evidence type="ECO:0000256" key="6">
    <source>
        <dbReference type="SAM" id="MobiDB-lite"/>
    </source>
</evidence>
<evidence type="ECO:0000256" key="5">
    <source>
        <dbReference type="ARBA" id="ARBA00023136"/>
    </source>
</evidence>
<feature type="transmembrane region" description="Helical" evidence="7">
    <location>
        <begin position="261"/>
        <end position="279"/>
    </location>
</feature>
<feature type="transmembrane region" description="Helical" evidence="7">
    <location>
        <begin position="96"/>
        <end position="123"/>
    </location>
</feature>
<protein>
    <submittedName>
        <fullName evidence="8">Bacteriochlorophyll synthase</fullName>
    </submittedName>
</protein>
<name>A0A480AV68_9BURK</name>
<dbReference type="Pfam" id="PF03209">
    <property type="entry name" value="PUCC"/>
    <property type="match status" value="1"/>
</dbReference>
<evidence type="ECO:0000256" key="3">
    <source>
        <dbReference type="ARBA" id="ARBA00022692"/>
    </source>
</evidence>
<evidence type="ECO:0000256" key="2">
    <source>
        <dbReference type="ARBA" id="ARBA00008412"/>
    </source>
</evidence>
<proteinExistence type="inferred from homology"/>
<keyword evidence="5 7" id="KW-0472">Membrane</keyword>